<name>A0A9D4KP65_DREPO</name>
<gene>
    <name evidence="1" type="ORF">DPMN_116306</name>
</gene>
<sequence>MRRAKESGLKQSTLEECCRCPMLHKELKGISKYSEIRSNMEVIWHVCDYMVITTVDETHW</sequence>
<protein>
    <submittedName>
        <fullName evidence="1">Uncharacterized protein</fullName>
    </submittedName>
</protein>
<reference evidence="1" key="2">
    <citation type="submission" date="2020-11" db="EMBL/GenBank/DDBJ databases">
        <authorList>
            <person name="McCartney M.A."/>
            <person name="Auch B."/>
            <person name="Kono T."/>
            <person name="Mallez S."/>
            <person name="Becker A."/>
            <person name="Gohl D.M."/>
            <person name="Silverstein K.A.T."/>
            <person name="Koren S."/>
            <person name="Bechman K.B."/>
            <person name="Herman A."/>
            <person name="Abrahante J.E."/>
            <person name="Garbe J."/>
        </authorList>
    </citation>
    <scope>NUCLEOTIDE SEQUENCE</scope>
    <source>
        <strain evidence="1">Duluth1</strain>
        <tissue evidence="1">Whole animal</tissue>
    </source>
</reference>
<comment type="caution">
    <text evidence="1">The sequence shown here is derived from an EMBL/GenBank/DDBJ whole genome shotgun (WGS) entry which is preliminary data.</text>
</comment>
<organism evidence="1 2">
    <name type="scientific">Dreissena polymorpha</name>
    <name type="common">Zebra mussel</name>
    <name type="synonym">Mytilus polymorpha</name>
    <dbReference type="NCBI Taxonomy" id="45954"/>
    <lineage>
        <taxon>Eukaryota</taxon>
        <taxon>Metazoa</taxon>
        <taxon>Spiralia</taxon>
        <taxon>Lophotrochozoa</taxon>
        <taxon>Mollusca</taxon>
        <taxon>Bivalvia</taxon>
        <taxon>Autobranchia</taxon>
        <taxon>Heteroconchia</taxon>
        <taxon>Euheterodonta</taxon>
        <taxon>Imparidentia</taxon>
        <taxon>Neoheterodontei</taxon>
        <taxon>Myida</taxon>
        <taxon>Dreissenoidea</taxon>
        <taxon>Dreissenidae</taxon>
        <taxon>Dreissena</taxon>
    </lineage>
</organism>
<accession>A0A9D4KP65</accession>
<keyword evidence="2" id="KW-1185">Reference proteome</keyword>
<dbReference type="AlphaFoldDB" id="A0A9D4KP65"/>
<evidence type="ECO:0000313" key="2">
    <source>
        <dbReference type="Proteomes" id="UP000828390"/>
    </source>
</evidence>
<reference evidence="1" key="1">
    <citation type="journal article" date="2019" name="bioRxiv">
        <title>The Genome of the Zebra Mussel, Dreissena polymorpha: A Resource for Invasive Species Research.</title>
        <authorList>
            <person name="McCartney M.A."/>
            <person name="Auch B."/>
            <person name="Kono T."/>
            <person name="Mallez S."/>
            <person name="Zhang Y."/>
            <person name="Obille A."/>
            <person name="Becker A."/>
            <person name="Abrahante J.E."/>
            <person name="Garbe J."/>
            <person name="Badalamenti J.P."/>
            <person name="Herman A."/>
            <person name="Mangelson H."/>
            <person name="Liachko I."/>
            <person name="Sullivan S."/>
            <person name="Sone E.D."/>
            <person name="Koren S."/>
            <person name="Silverstein K.A.T."/>
            <person name="Beckman K.B."/>
            <person name="Gohl D.M."/>
        </authorList>
    </citation>
    <scope>NUCLEOTIDE SEQUENCE</scope>
    <source>
        <strain evidence="1">Duluth1</strain>
        <tissue evidence="1">Whole animal</tissue>
    </source>
</reference>
<dbReference type="EMBL" id="JAIWYP010000004">
    <property type="protein sequence ID" value="KAH3842802.1"/>
    <property type="molecule type" value="Genomic_DNA"/>
</dbReference>
<proteinExistence type="predicted"/>
<dbReference type="Proteomes" id="UP000828390">
    <property type="component" value="Unassembled WGS sequence"/>
</dbReference>
<evidence type="ECO:0000313" key="1">
    <source>
        <dbReference type="EMBL" id="KAH3842802.1"/>
    </source>
</evidence>